<feature type="transmembrane region" description="Helical" evidence="1">
    <location>
        <begin position="34"/>
        <end position="54"/>
    </location>
</feature>
<protein>
    <submittedName>
        <fullName evidence="2">Uncharacterized protein</fullName>
    </submittedName>
</protein>
<feature type="transmembrane region" description="Helical" evidence="1">
    <location>
        <begin position="363"/>
        <end position="386"/>
    </location>
</feature>
<feature type="transmembrane region" description="Helical" evidence="1">
    <location>
        <begin position="424"/>
        <end position="443"/>
    </location>
</feature>
<feature type="transmembrane region" description="Helical" evidence="1">
    <location>
        <begin position="150"/>
        <end position="167"/>
    </location>
</feature>
<dbReference type="Proteomes" id="UP000029989">
    <property type="component" value="Unassembled WGS sequence"/>
</dbReference>
<feature type="transmembrane region" description="Helical" evidence="1">
    <location>
        <begin position="60"/>
        <end position="84"/>
    </location>
</feature>
<feature type="transmembrane region" description="Helical" evidence="1">
    <location>
        <begin position="275"/>
        <end position="299"/>
    </location>
</feature>
<feature type="transmembrane region" description="Helical" evidence="1">
    <location>
        <begin position="127"/>
        <end position="145"/>
    </location>
</feature>
<feature type="transmembrane region" description="Helical" evidence="1">
    <location>
        <begin position="96"/>
        <end position="121"/>
    </location>
</feature>
<comment type="caution">
    <text evidence="2">The sequence shown here is derived from an EMBL/GenBank/DDBJ whole genome shotgun (WGS) entry which is preliminary data.</text>
</comment>
<proteinExistence type="predicted"/>
<feature type="transmembrane region" description="Helical" evidence="1">
    <location>
        <begin position="392"/>
        <end position="412"/>
    </location>
</feature>
<keyword evidence="1" id="KW-0812">Transmembrane</keyword>
<sequence length="489" mass="51373">MNARAYPFETDSFGWRTRHAAALLGSCASRSMRVLAVALAVAFGALSALALATIDNGEWLSVTLFLSGLAVSALWGIWLARLVLLHTEARQSRTPGVEMAIGGTVSLAFLATVLLPSLLLAAGGIDFALSVCALALAAGAGVLVATLPRIFYLLLCLAPLLLGLLYSLAERLLPAGALELPPMRTEYITWAVLPVLALAGWRWFKVARQAPDDARSVWWQPAVTANPRTGGGFDWLSGDASSAQLPDWLWPAGQTFGAGPARPVRAMRALMGTPFAPLSGGQLVVQLGIGVVVIAYFLLQMDGDPHDASTLVGGAAGGAAVMVVMYAQRLEAIYRKPGTELDELALLPGLGDMPLRRTRLLSAVARAPAIAMAMVLVLLLGLGLAIGLEPRLLALVVMAGVGVVLTTALSCLRPLAGLPMNGWRMLLLAAPVLLLAMGTITYATAVKAPGPTTPLVLALTWLAAYALLGLAIAAAWRRLNNRPHPFLPY</sequence>
<dbReference type="eggNOG" id="ENOG5031E9H">
    <property type="taxonomic scope" value="Bacteria"/>
</dbReference>
<reference evidence="2 3" key="1">
    <citation type="journal article" date="2015" name="Stand. Genomic Sci.">
        <title>Genomic information of the arsenic-resistant bacterium Lysobacter arseniciresistens type strain ZS79(T) and comparison of Lysobacter draft genomes.</title>
        <authorList>
            <person name="Liu L."/>
            <person name="Zhang S."/>
            <person name="Luo M."/>
            <person name="Wang G."/>
        </authorList>
    </citation>
    <scope>NUCLEOTIDE SEQUENCE [LARGE SCALE GENOMIC DNA]</scope>
    <source>
        <strain evidence="2 3">ZS79</strain>
    </source>
</reference>
<feature type="transmembrane region" description="Helical" evidence="1">
    <location>
        <begin position="187"/>
        <end position="204"/>
    </location>
</feature>
<evidence type="ECO:0000313" key="2">
    <source>
        <dbReference type="EMBL" id="KGM56715.1"/>
    </source>
</evidence>
<dbReference type="EMBL" id="AVPT01000009">
    <property type="protein sequence ID" value="KGM56715.1"/>
    <property type="molecule type" value="Genomic_DNA"/>
</dbReference>
<dbReference type="AlphaFoldDB" id="A0A0A0F2E2"/>
<organism evidence="2 3">
    <name type="scientific">Lysobacter arseniciresistens ZS79</name>
    <dbReference type="NCBI Taxonomy" id="913325"/>
    <lineage>
        <taxon>Bacteria</taxon>
        <taxon>Pseudomonadati</taxon>
        <taxon>Pseudomonadota</taxon>
        <taxon>Gammaproteobacteria</taxon>
        <taxon>Lysobacterales</taxon>
        <taxon>Lysobacteraceae</taxon>
        <taxon>Novilysobacter</taxon>
    </lineage>
</organism>
<dbReference type="STRING" id="913325.N799_02145"/>
<evidence type="ECO:0000313" key="3">
    <source>
        <dbReference type="Proteomes" id="UP000029989"/>
    </source>
</evidence>
<feature type="transmembrane region" description="Helical" evidence="1">
    <location>
        <begin position="311"/>
        <end position="327"/>
    </location>
</feature>
<keyword evidence="1" id="KW-0472">Membrane</keyword>
<dbReference type="OrthoDB" id="6065092at2"/>
<evidence type="ECO:0000256" key="1">
    <source>
        <dbReference type="SAM" id="Phobius"/>
    </source>
</evidence>
<keyword evidence="3" id="KW-1185">Reference proteome</keyword>
<accession>A0A0A0F2E2</accession>
<feature type="transmembrane region" description="Helical" evidence="1">
    <location>
        <begin position="455"/>
        <end position="476"/>
    </location>
</feature>
<gene>
    <name evidence="2" type="ORF">N799_02145</name>
</gene>
<keyword evidence="1" id="KW-1133">Transmembrane helix</keyword>
<name>A0A0A0F2E2_9GAMM</name>
<dbReference type="RefSeq" id="WP_036209653.1">
    <property type="nucleotide sequence ID" value="NZ_AVPT01000009.1"/>
</dbReference>